<feature type="repeat" description="CHCR" evidence="7">
    <location>
        <begin position="1300"/>
        <end position="1445"/>
    </location>
</feature>
<sequence length="1752" mass="194637">MAAGGPQIPVNLSEVVNLTSLGVNAACIKFGSCAMESDECITVCDNSSGSNQVFIIDLTAGNAVTKRPIQAEAAIMNPIHKILALRAGTQLQIFNLEMRAKVKSYAMTEPCVYWRWTSPSNIALVTPTGVFHWSIEGTSDPLKVFDRHPTLSEGTQIINYQVSPDEKWCLLIGISQGAGGVIVGTMQLFSVDKGVSQMLSGHTGCFHVLRKVPGRAGPAQVLCFEEKKPDAPAKLFVMEVGRDKNAEGGVFRLAPVAIPVPADAPSDFPVTMCASTKHDVVYVVTKMGYLYLFDAYSCKALYRARITTDTVFVTCLNAQTGGILGITARKGQLLSIFLNETALVPYVVSTLRDNALGIALASRLDLPGADDLYAAEFLRLLSVGDVAGAARLAADSPKGLLRTSETIARFQQVPGQPGQPQPVFQYFHALLEQGKLNALESLELAKPVLQQGRTQFLEKWLTEDKLECTEELGDLVRTADSNMALSVYLRANVPHKVVQMFLERGEFDKIAGYAAKVGYRCDYSQMLAGLVQTAPQAALEFAKQLAASSLIDPNTVVDLFMGASRVQETTAFLLEALKTNKPEEGYLQTKLLEINLRGGSPQVADAILQNNMFTHYDRQYVAKLCEAAGLAQRALEHYTDVDDIKRSLISMVSASQRGGGQLNVEFVVSYFGSLSPEASLACLRELLQRDARSNARLCAQIAAKYSEQVGSDALVGLFESFSLFEGLFFYLGQIVNFSQEPNVHFKYIEAAARIGQFKEVERVCRDSTVYDPLRVKDFLMDARLADPRPLIHVCDRHGFIEEMTSYLYSNNLTKYIEVYCNKVSPQQTPFVVGKLLDLDCNEDFIRSLLNSAGHACPVEELVEQVERRNRLRLLQPWLEARISTGNQETATHNAIGKIYVTLNRDPATFLARDPYYDPKVLGKYCEKLDPSLAFIAYKRAGGECDDDLIRVTTENGLFKDQARYLVERQDPDLWARVLASDDSNRRALIDQVVQTALPDTRDPEHVSTTVKAFMAADLPHELIELLERVVLQNSDFSENKNLQNLLILTAIKADKDRVMEYVNRLDNFDGPEIAKIAISDQYRLYEEGFVIYTKFAKKSHSVDLHVLAVGVLVDLVEDVDRANDYAERVNYPEVWSRLAKAQLDTAVEAAIASYLKANDPSRYREVIEAADREDAYEKLVAYLVMARTTIKEPHLDTSLVYAYAKTDKLGDLEEFLAAPNVASILPIGERCFDEGLFSAAKLLFASINNNAKLSLCYINLGHFREAVDAARKANSVSTWKEVAKATVRAGEFRLAQTAGLAIVVHPDHLDELIQLYEQEGQPDELLKLMEQGLGLEQAHSGVFTALGVLYSKYKPEKLMEHIKVFWNRMNTPKLLRACEIARLWDECVFLLKEDEQYDSAVKTMIDHSTSFQHDLFLDCVQKVRNIEIAYKAIVFYLEQQPLLLNRLLQVLTPHIDHSRVISVVRKMENLPLVQPYLKAVQKDNLSAVNEALNECYVDDEDYEALRQSIVDFDNFDHIALAQRVEQHELLEFRRVAAFIYKKNKRYHKSVALSKADKMYKDSIETVAEAADPALAEELLRFFCDVCDKECFCATLYTCYTYVKPDVAIELAWRNGYVDYLMPYVIQYVRHLHEKVADLEKKTTVKQTVDDDNAAQAAHSAVIYDDASMLGGQALLMPPPMPGPTDYAAAAAAYPQQPNPGTTMAPGMGMAVGMGMGMGMPPSGPMPPPPPGAMPLPGMNGPPPSGVYGAPTY</sequence>
<feature type="repeat" description="CHCR" evidence="7">
    <location>
        <begin position="702"/>
        <end position="844"/>
    </location>
</feature>
<dbReference type="Gene3D" id="1.25.40.730">
    <property type="match status" value="1"/>
</dbReference>
<dbReference type="PANTHER" id="PTHR10292:SF1">
    <property type="entry name" value="CLATHRIN HEAVY CHAIN"/>
    <property type="match status" value="1"/>
</dbReference>
<evidence type="ECO:0000256" key="2">
    <source>
        <dbReference type="ARBA" id="ARBA00022737"/>
    </source>
</evidence>
<keyword evidence="4 6" id="KW-0168">Coated pit</keyword>
<dbReference type="GO" id="GO:0006886">
    <property type="term" value="P:intracellular protein transport"/>
    <property type="evidence" value="ECO:0007669"/>
    <property type="project" value="UniProtKB-UniRule"/>
</dbReference>
<organism evidence="8 9">
    <name type="scientific">Chrysophaeum taylorii</name>
    <dbReference type="NCBI Taxonomy" id="2483200"/>
    <lineage>
        <taxon>Eukaryota</taxon>
        <taxon>Sar</taxon>
        <taxon>Stramenopiles</taxon>
        <taxon>Ochrophyta</taxon>
        <taxon>Pelagophyceae</taxon>
        <taxon>Pelagomonadales</taxon>
        <taxon>Pelagomonadaceae</taxon>
        <taxon>Chrysophaeum</taxon>
    </lineage>
</organism>
<dbReference type="FunFam" id="1.25.40.10:FF:000002">
    <property type="entry name" value="Clathrin heavy chain"/>
    <property type="match status" value="1"/>
</dbReference>
<name>A0AAD7UQ37_9STRA</name>
<dbReference type="Pfam" id="PF00637">
    <property type="entry name" value="Clathrin"/>
    <property type="match status" value="7"/>
</dbReference>
<dbReference type="SMART" id="SM00299">
    <property type="entry name" value="CLH"/>
    <property type="match status" value="7"/>
</dbReference>
<dbReference type="InterPro" id="IPR016025">
    <property type="entry name" value="Clathrin_H-chain_N"/>
</dbReference>
<dbReference type="Gene3D" id="2.130.10.110">
    <property type="entry name" value="Clathrin heavy-chain terminal domain"/>
    <property type="match status" value="1"/>
</dbReference>
<evidence type="ECO:0000313" key="8">
    <source>
        <dbReference type="EMBL" id="KAJ8613811.1"/>
    </source>
</evidence>
<dbReference type="Gene3D" id="1.25.40.10">
    <property type="entry name" value="Tetratricopeptide repeat domain"/>
    <property type="match status" value="4"/>
</dbReference>
<keyword evidence="9" id="KW-1185">Reference proteome</keyword>
<keyword evidence="5 6" id="KW-0968">Cytoplasmic vesicle</keyword>
<dbReference type="InterPro" id="IPR011990">
    <property type="entry name" value="TPR-like_helical_dom_sf"/>
</dbReference>
<evidence type="ECO:0000256" key="5">
    <source>
        <dbReference type="ARBA" id="ARBA00023329"/>
    </source>
</evidence>
<dbReference type="GO" id="GO:0032051">
    <property type="term" value="F:clathrin light chain binding"/>
    <property type="evidence" value="ECO:0007669"/>
    <property type="project" value="InterPro"/>
</dbReference>
<dbReference type="Pfam" id="PF13838">
    <property type="entry name" value="Clathrin_H_link"/>
    <property type="match status" value="1"/>
</dbReference>
<dbReference type="SUPFAM" id="SSF48371">
    <property type="entry name" value="ARM repeat"/>
    <property type="match status" value="6"/>
</dbReference>
<dbReference type="PANTHER" id="PTHR10292">
    <property type="entry name" value="CLATHRIN HEAVY CHAIN RELATED"/>
    <property type="match status" value="1"/>
</dbReference>
<feature type="repeat" description="CHCR" evidence="7">
    <location>
        <begin position="997"/>
        <end position="1151"/>
    </location>
</feature>
<dbReference type="PROSITE" id="PS50236">
    <property type="entry name" value="CHCR"/>
    <property type="match status" value="7"/>
</dbReference>
<feature type="repeat" description="CHCR" evidence="7">
    <location>
        <begin position="544"/>
        <end position="699"/>
    </location>
</feature>
<dbReference type="InterPro" id="IPR016024">
    <property type="entry name" value="ARM-type_fold"/>
</dbReference>
<dbReference type="InterPro" id="IPR016341">
    <property type="entry name" value="Clathrin_heavy_chain"/>
</dbReference>
<keyword evidence="2" id="KW-0677">Repeat</keyword>
<dbReference type="GO" id="GO:0030132">
    <property type="term" value="C:clathrin coat of coated pit"/>
    <property type="evidence" value="ECO:0007669"/>
    <property type="project" value="InterPro"/>
</dbReference>
<comment type="function">
    <text evidence="6">Clathrin is the major protein of the polyhedral coat of coated pits and vesicles.</text>
</comment>
<dbReference type="SUPFAM" id="SSF50989">
    <property type="entry name" value="Clathrin heavy-chain terminal domain"/>
    <property type="match status" value="1"/>
</dbReference>
<keyword evidence="3 6" id="KW-0472">Membrane</keyword>
<reference evidence="8" key="1">
    <citation type="submission" date="2023-01" db="EMBL/GenBank/DDBJ databases">
        <title>Metagenome sequencing of chrysophaentin producing Chrysophaeum taylorii.</title>
        <authorList>
            <person name="Davison J."/>
            <person name="Bewley C."/>
        </authorList>
    </citation>
    <scope>NUCLEOTIDE SEQUENCE</scope>
    <source>
        <strain evidence="8">NIES-1699</strain>
    </source>
</reference>
<evidence type="ECO:0000256" key="4">
    <source>
        <dbReference type="ARBA" id="ARBA00023176"/>
    </source>
</evidence>
<dbReference type="FunFam" id="1.25.40.10:FF:000001">
    <property type="entry name" value="Clathrin heavy chain"/>
    <property type="match status" value="1"/>
</dbReference>
<dbReference type="EMBL" id="JAQMWT010000021">
    <property type="protein sequence ID" value="KAJ8613811.1"/>
    <property type="molecule type" value="Genomic_DNA"/>
</dbReference>
<evidence type="ECO:0000256" key="3">
    <source>
        <dbReference type="ARBA" id="ARBA00023136"/>
    </source>
</evidence>
<dbReference type="GO" id="GO:0005198">
    <property type="term" value="F:structural molecule activity"/>
    <property type="evidence" value="ECO:0007669"/>
    <property type="project" value="InterPro"/>
</dbReference>
<feature type="repeat" description="CHCR" evidence="7">
    <location>
        <begin position="1154"/>
        <end position="1295"/>
    </location>
</feature>
<dbReference type="InterPro" id="IPR055358">
    <property type="entry name" value="CHCR"/>
</dbReference>
<dbReference type="Proteomes" id="UP001230188">
    <property type="component" value="Unassembled WGS sequence"/>
</dbReference>
<dbReference type="FunFam" id="1.25.40.10:FF:000005">
    <property type="entry name" value="Clathrin heavy chain"/>
    <property type="match status" value="1"/>
</dbReference>
<accession>A0AAD7UQ37</accession>
<dbReference type="GO" id="GO:0006898">
    <property type="term" value="P:receptor-mediated endocytosis"/>
    <property type="evidence" value="ECO:0007669"/>
    <property type="project" value="TreeGrafter"/>
</dbReference>
<feature type="repeat" description="CHCR" evidence="7">
    <location>
        <begin position="1448"/>
        <end position="1591"/>
    </location>
</feature>
<proteinExistence type="inferred from homology"/>
<comment type="subcellular location">
    <subcellularLocation>
        <location evidence="6">Cytoplasmic vesicle membrane</location>
        <topology evidence="6">Peripheral membrane protein</topology>
        <orientation evidence="6">Cytoplasmic side</orientation>
    </subcellularLocation>
    <subcellularLocation>
        <location evidence="6">Membrane</location>
        <location evidence="6">Coated pit</location>
        <topology evidence="6">Peripheral membrane protein</topology>
        <orientation evidence="6">Cytoplasmic side</orientation>
    </subcellularLocation>
</comment>
<comment type="similarity">
    <text evidence="1 6">Belongs to the clathrin heavy chain family.</text>
</comment>
<dbReference type="PIRSF" id="PIRSF002290">
    <property type="entry name" value="Clathrin_H_chain"/>
    <property type="match status" value="1"/>
</dbReference>
<gene>
    <name evidence="8" type="ORF">CTAYLR_004926</name>
</gene>
<evidence type="ECO:0000256" key="6">
    <source>
        <dbReference type="PIRNR" id="PIRNR002290"/>
    </source>
</evidence>
<feature type="repeat" description="CHCR" evidence="7">
    <location>
        <begin position="849"/>
        <end position="990"/>
    </location>
</feature>
<protein>
    <recommendedName>
        <fullName evidence="6">Clathrin heavy chain</fullName>
    </recommendedName>
</protein>
<dbReference type="GO" id="GO:0071439">
    <property type="term" value="C:clathrin complex"/>
    <property type="evidence" value="ECO:0007669"/>
    <property type="project" value="InterPro"/>
</dbReference>
<evidence type="ECO:0000256" key="7">
    <source>
        <dbReference type="PROSITE-ProRule" id="PRU01006"/>
    </source>
</evidence>
<dbReference type="InterPro" id="IPR000547">
    <property type="entry name" value="Clathrin_H-chain/VPS_repeat"/>
</dbReference>
<comment type="caution">
    <text evidence="8">The sequence shown here is derived from an EMBL/GenBank/DDBJ whole genome shotgun (WGS) entry which is preliminary data.</text>
</comment>
<evidence type="ECO:0000256" key="1">
    <source>
        <dbReference type="ARBA" id="ARBA00009535"/>
    </source>
</evidence>
<evidence type="ECO:0000313" key="9">
    <source>
        <dbReference type="Proteomes" id="UP001230188"/>
    </source>
</evidence>
<dbReference type="GO" id="GO:0030130">
    <property type="term" value="C:clathrin coat of trans-Golgi network vesicle"/>
    <property type="evidence" value="ECO:0007669"/>
    <property type="project" value="InterPro"/>
</dbReference>